<dbReference type="EMBL" id="JASSZA010000007">
    <property type="protein sequence ID" value="KAK2105429.1"/>
    <property type="molecule type" value="Genomic_DNA"/>
</dbReference>
<evidence type="ECO:0000313" key="1">
    <source>
        <dbReference type="EMBL" id="KAK2105429.1"/>
    </source>
</evidence>
<comment type="caution">
    <text evidence="1">The sequence shown here is derived from an EMBL/GenBank/DDBJ whole genome shotgun (WGS) entry which is preliminary data.</text>
</comment>
<dbReference type="Proteomes" id="UP001266305">
    <property type="component" value="Unassembled WGS sequence"/>
</dbReference>
<accession>A0ABQ9V923</accession>
<name>A0ABQ9V923_SAGOE</name>
<sequence length="60" mass="6452">PAFFPPMHVGDAESRRKLMTTLFHAVSVMSVLTNDSGNGSSATFSSFVQGLRSVVFSECL</sequence>
<keyword evidence="2" id="KW-1185">Reference proteome</keyword>
<reference evidence="1 2" key="1">
    <citation type="submission" date="2023-05" db="EMBL/GenBank/DDBJ databases">
        <title>B98-5 Cell Line De Novo Hybrid Assembly: An Optical Mapping Approach.</title>
        <authorList>
            <person name="Kananen K."/>
            <person name="Auerbach J.A."/>
            <person name="Kautto E."/>
            <person name="Blachly J.S."/>
        </authorList>
    </citation>
    <scope>NUCLEOTIDE SEQUENCE [LARGE SCALE GENOMIC DNA]</scope>
    <source>
        <strain evidence="1">B95-8</strain>
        <tissue evidence="1">Cell line</tissue>
    </source>
</reference>
<feature type="non-terminal residue" evidence="1">
    <location>
        <position position="1"/>
    </location>
</feature>
<evidence type="ECO:0000313" key="2">
    <source>
        <dbReference type="Proteomes" id="UP001266305"/>
    </source>
</evidence>
<proteinExistence type="predicted"/>
<gene>
    <name evidence="1" type="ORF">P7K49_014943</name>
</gene>
<organism evidence="1 2">
    <name type="scientific">Saguinus oedipus</name>
    <name type="common">Cotton-top tamarin</name>
    <name type="synonym">Oedipomidas oedipus</name>
    <dbReference type="NCBI Taxonomy" id="9490"/>
    <lineage>
        <taxon>Eukaryota</taxon>
        <taxon>Metazoa</taxon>
        <taxon>Chordata</taxon>
        <taxon>Craniata</taxon>
        <taxon>Vertebrata</taxon>
        <taxon>Euteleostomi</taxon>
        <taxon>Mammalia</taxon>
        <taxon>Eutheria</taxon>
        <taxon>Euarchontoglires</taxon>
        <taxon>Primates</taxon>
        <taxon>Haplorrhini</taxon>
        <taxon>Platyrrhini</taxon>
        <taxon>Cebidae</taxon>
        <taxon>Callitrichinae</taxon>
        <taxon>Saguinus</taxon>
    </lineage>
</organism>
<protein>
    <submittedName>
        <fullName evidence="1">Uncharacterized protein</fullName>
    </submittedName>
</protein>